<evidence type="ECO:0000259" key="4">
    <source>
        <dbReference type="PROSITE" id="PS51464"/>
    </source>
</evidence>
<comment type="catalytic activity">
    <reaction evidence="3">
        <text>N-acetyl-D-muramate 6-phosphate + H2O = N-acetyl-D-glucosamine 6-phosphate + (R)-lactate</text>
        <dbReference type="Rhea" id="RHEA:26410"/>
        <dbReference type="ChEBI" id="CHEBI:15377"/>
        <dbReference type="ChEBI" id="CHEBI:16004"/>
        <dbReference type="ChEBI" id="CHEBI:57513"/>
        <dbReference type="ChEBI" id="CHEBI:58722"/>
        <dbReference type="EC" id="4.2.1.126"/>
    </reaction>
</comment>
<comment type="caution">
    <text evidence="5">The sequence shown here is derived from an EMBL/GenBank/DDBJ whole genome shotgun (WGS) entry which is preliminary data.</text>
</comment>
<feature type="active site" evidence="3">
    <location>
        <position position="113"/>
    </location>
</feature>
<dbReference type="NCBIfam" id="NF003915">
    <property type="entry name" value="PRK05441.1"/>
    <property type="match status" value="1"/>
</dbReference>
<gene>
    <name evidence="3" type="primary">murQ</name>
    <name evidence="5" type="ORF">HNQ39_003534</name>
</gene>
<reference evidence="5 6" key="1">
    <citation type="submission" date="2020-08" db="EMBL/GenBank/DDBJ databases">
        <title>Genomic Encyclopedia of Type Strains, Phase IV (KMG-IV): sequencing the most valuable type-strain genomes for metagenomic binning, comparative biology and taxonomic classification.</title>
        <authorList>
            <person name="Goeker M."/>
        </authorList>
    </citation>
    <scope>NUCLEOTIDE SEQUENCE [LARGE SCALE GENOMIC DNA]</scope>
    <source>
        <strain evidence="5 6">DSM 23562</strain>
    </source>
</reference>
<evidence type="ECO:0000256" key="1">
    <source>
        <dbReference type="ARBA" id="ARBA00023239"/>
    </source>
</evidence>
<dbReference type="RefSeq" id="WP_184199281.1">
    <property type="nucleotide sequence ID" value="NZ_JACHGW010000003.1"/>
</dbReference>
<dbReference type="GO" id="GO:0097173">
    <property type="term" value="P:N-acetylmuramic acid catabolic process"/>
    <property type="evidence" value="ECO:0007669"/>
    <property type="project" value="UniProtKB-UniPathway"/>
</dbReference>
<dbReference type="GO" id="GO:0097367">
    <property type="term" value="F:carbohydrate derivative binding"/>
    <property type="evidence" value="ECO:0007669"/>
    <property type="project" value="InterPro"/>
</dbReference>
<dbReference type="NCBIfam" id="TIGR00274">
    <property type="entry name" value="N-acetylmuramic acid 6-phosphate etherase"/>
    <property type="match status" value="1"/>
</dbReference>
<dbReference type="InterPro" id="IPR040190">
    <property type="entry name" value="MURQ/GCKR"/>
</dbReference>
<dbReference type="GO" id="GO:0016835">
    <property type="term" value="F:carbon-oxygen lyase activity"/>
    <property type="evidence" value="ECO:0007669"/>
    <property type="project" value="UniProtKB-UniRule"/>
</dbReference>
<evidence type="ECO:0000256" key="3">
    <source>
        <dbReference type="HAMAP-Rule" id="MF_00068"/>
    </source>
</evidence>
<feature type="domain" description="SIS" evidence="4">
    <location>
        <begin position="54"/>
        <end position="217"/>
    </location>
</feature>
<dbReference type="CDD" id="cd05007">
    <property type="entry name" value="SIS_Etherase"/>
    <property type="match status" value="1"/>
</dbReference>
<comment type="pathway">
    <text evidence="3">Amino-sugar metabolism; N-acetylmuramate degradation.</text>
</comment>
<comment type="function">
    <text evidence="3">Specifically catalyzes the cleavage of the D-lactyl ether substituent of MurNAc 6-phosphate, producing GlcNAc 6-phosphate and D-lactate.</text>
</comment>
<dbReference type="NCBIfam" id="NF009222">
    <property type="entry name" value="PRK12570.1"/>
    <property type="match status" value="1"/>
</dbReference>
<dbReference type="InterPro" id="IPR005488">
    <property type="entry name" value="Etherase_MurQ"/>
</dbReference>
<keyword evidence="6" id="KW-1185">Reference proteome</keyword>
<keyword evidence="1 3" id="KW-0456">Lyase</keyword>
<proteinExistence type="inferred from homology"/>
<dbReference type="Pfam" id="PF22645">
    <property type="entry name" value="GKRP_SIS_N"/>
    <property type="match status" value="1"/>
</dbReference>
<dbReference type="UniPathway" id="UPA00342"/>
<dbReference type="InterPro" id="IPR046348">
    <property type="entry name" value="SIS_dom_sf"/>
</dbReference>
<dbReference type="PANTHER" id="PTHR10088:SF4">
    <property type="entry name" value="GLUCOKINASE REGULATORY PROTEIN"/>
    <property type="match status" value="1"/>
</dbReference>
<comment type="similarity">
    <text evidence="3">Belongs to the GCKR-like family. MurNAc-6-P etherase subfamily.</text>
</comment>
<dbReference type="InterPro" id="IPR001347">
    <property type="entry name" value="SIS_dom"/>
</dbReference>
<dbReference type="FunFam" id="3.40.50.10490:FF:000014">
    <property type="entry name" value="N-acetylmuramic acid 6-phosphate etherase"/>
    <property type="match status" value="1"/>
</dbReference>
<keyword evidence="2 3" id="KW-0119">Carbohydrate metabolism</keyword>
<evidence type="ECO:0000313" key="5">
    <source>
        <dbReference type="EMBL" id="MBB6051724.1"/>
    </source>
</evidence>
<dbReference type="Gene3D" id="3.40.50.10490">
    <property type="entry name" value="Glucose-6-phosphate isomerase like protein, domain 1"/>
    <property type="match status" value="1"/>
</dbReference>
<protein>
    <recommendedName>
        <fullName evidence="3">N-acetylmuramic acid 6-phosphate etherase</fullName>
        <shortName evidence="3">MurNAc-6-P etherase</shortName>
        <ecNumber evidence="3">4.2.1.126</ecNumber>
    </recommendedName>
    <alternativeName>
        <fullName evidence="3">N-acetylmuramic acid 6-phosphate hydrolase</fullName>
    </alternativeName>
    <alternativeName>
        <fullName evidence="3">N-acetylmuramic acid 6-phosphate lyase</fullName>
    </alternativeName>
</protein>
<evidence type="ECO:0000313" key="6">
    <source>
        <dbReference type="Proteomes" id="UP000520814"/>
    </source>
</evidence>
<dbReference type="GO" id="GO:0016803">
    <property type="term" value="F:ether hydrolase activity"/>
    <property type="evidence" value="ECO:0007669"/>
    <property type="project" value="TreeGrafter"/>
</dbReference>
<comment type="subunit">
    <text evidence="3">Homodimer.</text>
</comment>
<dbReference type="EC" id="4.2.1.126" evidence="3"/>
<comment type="miscellaneous">
    <text evidence="3">A lyase-type mechanism (elimination/hydration) is suggested for the cleavage of the lactyl ether bond of MurNAc 6-phosphate, with the formation of an alpha,beta-unsaturated aldehyde intermediate with (E)-stereochemistry, followed by the syn addition of water to give product.</text>
</comment>
<accession>A0A7W9W6S0</accession>
<dbReference type="HAMAP" id="MF_00068">
    <property type="entry name" value="MurQ"/>
    <property type="match status" value="1"/>
</dbReference>
<dbReference type="PROSITE" id="PS51464">
    <property type="entry name" value="SIS"/>
    <property type="match status" value="1"/>
</dbReference>
<feature type="active site" description="Proton donor" evidence="3">
    <location>
        <position position="82"/>
    </location>
</feature>
<dbReference type="PANTHER" id="PTHR10088">
    <property type="entry name" value="GLUCOKINASE REGULATORY PROTEIN"/>
    <property type="match status" value="1"/>
</dbReference>
<organism evidence="5 6">
    <name type="scientific">Armatimonas rosea</name>
    <dbReference type="NCBI Taxonomy" id="685828"/>
    <lineage>
        <taxon>Bacteria</taxon>
        <taxon>Bacillati</taxon>
        <taxon>Armatimonadota</taxon>
        <taxon>Armatimonadia</taxon>
        <taxon>Armatimonadales</taxon>
        <taxon>Armatimonadaceae</taxon>
        <taxon>Armatimonas</taxon>
    </lineage>
</organism>
<dbReference type="GO" id="GO:0009254">
    <property type="term" value="P:peptidoglycan turnover"/>
    <property type="evidence" value="ECO:0007669"/>
    <property type="project" value="TreeGrafter"/>
</dbReference>
<dbReference type="EMBL" id="JACHGW010000003">
    <property type="protein sequence ID" value="MBB6051724.1"/>
    <property type="molecule type" value="Genomic_DNA"/>
</dbReference>
<sequence length="296" mass="30470">MNTLPSTELVNPHTDGMDRLPTDEMLRRINDEDEKVAGIVRGCIPEIARAVDAVAAGLRRGGRLIYVGAGTSGRLGVLDASECLPTFGVSVEQVFGIIAGGERALTKAIEGAEDDREAGAAAMDEVLVGEHDVVVGMSASGGAPYVRGAIARAKERGAVTVGVACATPAPLCDEADIPIQAVVGAEVLQGSTRLKSGTAQKLICNMLSTGAMVKIGKTLGNRMVDVQATNLKLVARAQRLIADLGQTDLETAATLLTQSGGSAKLGIIMARKGVDADQARALLAEADGFLSLVLGE</sequence>
<dbReference type="SUPFAM" id="SSF53697">
    <property type="entry name" value="SIS domain"/>
    <property type="match status" value="1"/>
</dbReference>
<dbReference type="AlphaFoldDB" id="A0A7W9W6S0"/>
<dbReference type="GO" id="GO:0046348">
    <property type="term" value="P:amino sugar catabolic process"/>
    <property type="evidence" value="ECO:0007669"/>
    <property type="project" value="InterPro"/>
</dbReference>
<dbReference type="Gene3D" id="1.10.8.1080">
    <property type="match status" value="1"/>
</dbReference>
<dbReference type="Proteomes" id="UP000520814">
    <property type="component" value="Unassembled WGS sequence"/>
</dbReference>
<evidence type="ECO:0000256" key="2">
    <source>
        <dbReference type="ARBA" id="ARBA00023277"/>
    </source>
</evidence>
<name>A0A7W9W6S0_ARMRO</name>